<evidence type="ECO:0000256" key="6">
    <source>
        <dbReference type="SAM" id="Phobius"/>
    </source>
</evidence>
<dbReference type="RefSeq" id="WP_309151928.1">
    <property type="nucleotide sequence ID" value="NZ_CP133568.1"/>
</dbReference>
<comment type="subcellular location">
    <subcellularLocation>
        <location evidence="1">Membrane</location>
        <topology evidence="1">Multi-pass membrane protein</topology>
    </subcellularLocation>
</comment>
<name>A0ABY9PA77_9GAMM</name>
<keyword evidence="8" id="KW-1185">Reference proteome</keyword>
<reference evidence="7 8" key="1">
    <citation type="submission" date="2023-08" db="EMBL/GenBank/DDBJ databases">
        <title>The whole genome sequence of Lysobacter yananisis.</title>
        <authorList>
            <person name="Sun H."/>
        </authorList>
    </citation>
    <scope>NUCLEOTIDE SEQUENCE [LARGE SCALE GENOMIC DNA]</scope>
    <source>
        <strain evidence="7 8">SNNU513</strain>
    </source>
</reference>
<feature type="compositionally biased region" description="Polar residues" evidence="5">
    <location>
        <begin position="334"/>
        <end position="359"/>
    </location>
</feature>
<feature type="compositionally biased region" description="Basic and acidic residues" evidence="5">
    <location>
        <begin position="368"/>
        <end position="377"/>
    </location>
</feature>
<accession>A0ABY9PA77</accession>
<evidence type="ECO:0000313" key="7">
    <source>
        <dbReference type="EMBL" id="WMT03071.1"/>
    </source>
</evidence>
<feature type="transmembrane region" description="Helical" evidence="6">
    <location>
        <begin position="96"/>
        <end position="117"/>
    </location>
</feature>
<organism evidence="7 8">
    <name type="scientific">Lysobacter yananisis</name>
    <dbReference type="NCBI Taxonomy" id="1003114"/>
    <lineage>
        <taxon>Bacteria</taxon>
        <taxon>Pseudomonadati</taxon>
        <taxon>Pseudomonadota</taxon>
        <taxon>Gammaproteobacteria</taxon>
        <taxon>Lysobacterales</taxon>
        <taxon>Lysobacteraceae</taxon>
        <taxon>Lysobacter</taxon>
    </lineage>
</organism>
<evidence type="ECO:0000256" key="4">
    <source>
        <dbReference type="ARBA" id="ARBA00023136"/>
    </source>
</evidence>
<feature type="transmembrane region" description="Helical" evidence="6">
    <location>
        <begin position="172"/>
        <end position="190"/>
    </location>
</feature>
<feature type="transmembrane region" description="Helical" evidence="6">
    <location>
        <begin position="235"/>
        <end position="258"/>
    </location>
</feature>
<feature type="region of interest" description="Disordered" evidence="5">
    <location>
        <begin position="322"/>
        <end position="402"/>
    </location>
</feature>
<evidence type="ECO:0000256" key="5">
    <source>
        <dbReference type="SAM" id="MobiDB-lite"/>
    </source>
</evidence>
<evidence type="ECO:0000256" key="2">
    <source>
        <dbReference type="ARBA" id="ARBA00022692"/>
    </source>
</evidence>
<protein>
    <submittedName>
        <fullName evidence="7">Type IV secretion system protein</fullName>
    </submittedName>
</protein>
<evidence type="ECO:0000313" key="8">
    <source>
        <dbReference type="Proteomes" id="UP001229313"/>
    </source>
</evidence>
<evidence type="ECO:0000256" key="1">
    <source>
        <dbReference type="ARBA" id="ARBA00004141"/>
    </source>
</evidence>
<dbReference type="Pfam" id="PF04610">
    <property type="entry name" value="TrbL"/>
    <property type="match status" value="1"/>
</dbReference>
<feature type="transmembrane region" description="Helical" evidence="6">
    <location>
        <begin position="278"/>
        <end position="295"/>
    </location>
</feature>
<feature type="transmembrane region" description="Helical" evidence="6">
    <location>
        <begin position="54"/>
        <end position="75"/>
    </location>
</feature>
<keyword evidence="3 6" id="KW-1133">Transmembrane helix</keyword>
<dbReference type="Proteomes" id="UP001229313">
    <property type="component" value="Chromosome"/>
</dbReference>
<keyword evidence="2 6" id="KW-0812">Transmembrane</keyword>
<feature type="transmembrane region" description="Helical" evidence="6">
    <location>
        <begin position="196"/>
        <end position="214"/>
    </location>
</feature>
<evidence type="ECO:0000256" key="3">
    <source>
        <dbReference type="ARBA" id="ARBA00022989"/>
    </source>
</evidence>
<sequence>MLDQSTAALSLLPDLLRGPSAQFESLGQWVFFKIVFEFLDNEILAFRETMVHGMANWVGALATSLMALWIFMQGYKVMTGQSRNSMMELAVGSMRNVLIVMVATSLTVGTSSLYATLTDDLPRAIAESVTGRDQDPAQTIDRGLTNMQLAMAAIEALPALDNPGIKDDKDRALMLTGIGVAGPAVVGGALLVMYKFALALFVGLGPLFILALMFDQTKSMFARWLQYGIGTMFSLAVLSFTVTVAMKMVGAVAANFAAQYMTMMALGAGDSPGVNTMALQQGGLGIFLTVLILSVPPMASSFFQGVLGNFMHYSAFGANSAPGRPEAPAHNGYNAGSPTGQPNQQNTGRNQHANQTNPGTAYGGNGRPDVHRTDTHAVNRSSSTQVQKDEIKNPNDANTRGS</sequence>
<dbReference type="InterPro" id="IPR007688">
    <property type="entry name" value="Conjugal_tfr_TrbL/VirB6"/>
</dbReference>
<proteinExistence type="predicted"/>
<gene>
    <name evidence="7" type="ORF">RDV84_24470</name>
</gene>
<dbReference type="EMBL" id="CP133568">
    <property type="protein sequence ID" value="WMT03071.1"/>
    <property type="molecule type" value="Genomic_DNA"/>
</dbReference>
<keyword evidence="4 6" id="KW-0472">Membrane</keyword>